<dbReference type="Pfam" id="PF15991">
    <property type="entry name" value="G_path_suppress"/>
    <property type="match status" value="1"/>
</dbReference>
<dbReference type="InterPro" id="IPR026094">
    <property type="entry name" value="GPS2"/>
</dbReference>
<dbReference type="PANTHER" id="PTHR22654:SF2">
    <property type="entry name" value="G PROTEIN PATHWAY SUPPRESSOR 2"/>
    <property type="match status" value="1"/>
</dbReference>
<accession>A0A8C9SZU0</accession>
<evidence type="ECO:0000313" key="2">
    <source>
        <dbReference type="Ensembl" id="ENSSFOP00015042961.1"/>
    </source>
</evidence>
<dbReference type="PANTHER" id="PTHR22654">
    <property type="entry name" value="G PROTEIN PATHWAY SUPPRESSOR 2"/>
    <property type="match status" value="1"/>
</dbReference>
<dbReference type="GO" id="GO:0003712">
    <property type="term" value="F:transcription coregulator activity"/>
    <property type="evidence" value="ECO:0007669"/>
    <property type="project" value="TreeGrafter"/>
</dbReference>
<sequence>MPALLDRPQLSNAMARALHQCIVRDRERRRQGTQRGTEEEQVDKMMEEKMRKEEESKRKKEMEERMSLEETKEQVSGRLFPPALKAGWSLQRLAWTRCPGRLLCTVRLCVGAHQERSSLSLSLSLSVIHLLSDLQDGREAGRSTRGETPAFPPDQESAPRGEETSKGAKITSF</sequence>
<dbReference type="AlphaFoldDB" id="A0A8C9SZU0"/>
<feature type="compositionally biased region" description="Basic and acidic residues" evidence="1">
    <location>
        <begin position="157"/>
        <end position="166"/>
    </location>
</feature>
<dbReference type="GO" id="GO:0005667">
    <property type="term" value="C:transcription regulator complex"/>
    <property type="evidence" value="ECO:0007669"/>
    <property type="project" value="TreeGrafter"/>
</dbReference>
<feature type="region of interest" description="Disordered" evidence="1">
    <location>
        <begin position="138"/>
        <end position="173"/>
    </location>
</feature>
<dbReference type="GO" id="GO:0006357">
    <property type="term" value="P:regulation of transcription by RNA polymerase II"/>
    <property type="evidence" value="ECO:0007669"/>
    <property type="project" value="TreeGrafter"/>
</dbReference>
<protein>
    <submittedName>
        <fullName evidence="2">Uncharacterized protein</fullName>
    </submittedName>
</protein>
<feature type="region of interest" description="Disordered" evidence="1">
    <location>
        <begin position="23"/>
        <end position="74"/>
    </location>
</feature>
<reference evidence="2 3" key="1">
    <citation type="submission" date="2019-04" db="EMBL/GenBank/DDBJ databases">
        <authorList>
            <consortium name="Wellcome Sanger Institute Data Sharing"/>
        </authorList>
    </citation>
    <scope>NUCLEOTIDE SEQUENCE [LARGE SCALE GENOMIC DNA]</scope>
</reference>
<reference evidence="2" key="2">
    <citation type="submission" date="2025-08" db="UniProtKB">
        <authorList>
            <consortium name="Ensembl"/>
        </authorList>
    </citation>
    <scope>IDENTIFICATION</scope>
</reference>
<name>A0A8C9SZU0_SCLFO</name>
<proteinExistence type="predicted"/>
<dbReference type="Proteomes" id="UP000694397">
    <property type="component" value="Chromosome 13"/>
</dbReference>
<evidence type="ECO:0000256" key="1">
    <source>
        <dbReference type="SAM" id="MobiDB-lite"/>
    </source>
</evidence>
<organism evidence="2 3">
    <name type="scientific">Scleropages formosus</name>
    <name type="common">Asian bonytongue</name>
    <name type="synonym">Osteoglossum formosum</name>
    <dbReference type="NCBI Taxonomy" id="113540"/>
    <lineage>
        <taxon>Eukaryota</taxon>
        <taxon>Metazoa</taxon>
        <taxon>Chordata</taxon>
        <taxon>Craniata</taxon>
        <taxon>Vertebrata</taxon>
        <taxon>Euteleostomi</taxon>
        <taxon>Actinopterygii</taxon>
        <taxon>Neopterygii</taxon>
        <taxon>Teleostei</taxon>
        <taxon>Osteoglossocephala</taxon>
        <taxon>Osteoglossomorpha</taxon>
        <taxon>Osteoglossiformes</taxon>
        <taxon>Osteoglossidae</taxon>
        <taxon>Scleropages</taxon>
    </lineage>
</organism>
<reference evidence="2" key="3">
    <citation type="submission" date="2025-09" db="UniProtKB">
        <authorList>
            <consortium name="Ensembl"/>
        </authorList>
    </citation>
    <scope>IDENTIFICATION</scope>
</reference>
<keyword evidence="3" id="KW-1185">Reference proteome</keyword>
<evidence type="ECO:0000313" key="3">
    <source>
        <dbReference type="Proteomes" id="UP000694397"/>
    </source>
</evidence>
<dbReference type="Ensembl" id="ENSSFOT00015039959.1">
    <property type="protein sequence ID" value="ENSSFOP00015042961.1"/>
    <property type="gene ID" value="ENSSFOG00015032452.1"/>
</dbReference>